<evidence type="ECO:0000313" key="1">
    <source>
        <dbReference type="EMBL" id="CAL1583830.1"/>
    </source>
</evidence>
<dbReference type="EMBL" id="OZ035838">
    <property type="protein sequence ID" value="CAL1583830.1"/>
    <property type="molecule type" value="Genomic_DNA"/>
</dbReference>
<organism evidence="1 2">
    <name type="scientific">Knipowitschia caucasica</name>
    <name type="common">Caucasian dwarf goby</name>
    <name type="synonym">Pomatoschistus caucasicus</name>
    <dbReference type="NCBI Taxonomy" id="637954"/>
    <lineage>
        <taxon>Eukaryota</taxon>
        <taxon>Metazoa</taxon>
        <taxon>Chordata</taxon>
        <taxon>Craniata</taxon>
        <taxon>Vertebrata</taxon>
        <taxon>Euteleostomi</taxon>
        <taxon>Actinopterygii</taxon>
        <taxon>Neopterygii</taxon>
        <taxon>Teleostei</taxon>
        <taxon>Neoteleostei</taxon>
        <taxon>Acanthomorphata</taxon>
        <taxon>Gobiaria</taxon>
        <taxon>Gobiiformes</taxon>
        <taxon>Gobioidei</taxon>
        <taxon>Gobiidae</taxon>
        <taxon>Gobiinae</taxon>
        <taxon>Knipowitschia</taxon>
    </lineage>
</organism>
<dbReference type="Proteomes" id="UP001497482">
    <property type="component" value="Chromosome 16"/>
</dbReference>
<dbReference type="AlphaFoldDB" id="A0AAV2K7C7"/>
<name>A0AAV2K7C7_KNICA</name>
<protein>
    <submittedName>
        <fullName evidence="1">Uncharacterized protein</fullName>
    </submittedName>
</protein>
<proteinExistence type="predicted"/>
<reference evidence="1 2" key="1">
    <citation type="submission" date="2024-04" db="EMBL/GenBank/DDBJ databases">
        <authorList>
            <person name="Waldvogel A.-M."/>
            <person name="Schoenle A."/>
        </authorList>
    </citation>
    <scope>NUCLEOTIDE SEQUENCE [LARGE SCALE GENOMIC DNA]</scope>
</reference>
<gene>
    <name evidence="1" type="ORF">KC01_LOCUS14254</name>
</gene>
<keyword evidence="2" id="KW-1185">Reference proteome</keyword>
<evidence type="ECO:0000313" key="2">
    <source>
        <dbReference type="Proteomes" id="UP001497482"/>
    </source>
</evidence>
<accession>A0AAV2K7C7</accession>
<sequence>MFLNKHCGCSCKNSSNCSLPPVQCSAPPFSEEACAIIPEMRPSLYILPPSPLSSPQLILTLKSVESASCSQRVSATHLARASLVWFAFHAHSQPLPLMAHAQGKPSHTHSVRLMT</sequence>